<organism evidence="1 2">
    <name type="scientific">Tenacibaculum maritimum NCIMB 2154</name>
    <dbReference type="NCBI Taxonomy" id="1349785"/>
    <lineage>
        <taxon>Bacteria</taxon>
        <taxon>Pseudomonadati</taxon>
        <taxon>Bacteroidota</taxon>
        <taxon>Flavobacteriia</taxon>
        <taxon>Flavobacteriales</taxon>
        <taxon>Flavobacteriaceae</taxon>
        <taxon>Tenacibaculum</taxon>
    </lineage>
</organism>
<proteinExistence type="predicted"/>
<dbReference type="RefSeq" id="WP_024741635.1">
    <property type="nucleotide sequence ID" value="NZ_BAUG01000032.1"/>
</dbReference>
<gene>
    <name evidence="1" type="ORF">MARIT_0910</name>
</gene>
<evidence type="ECO:0000313" key="2">
    <source>
        <dbReference type="Proteomes" id="UP000231564"/>
    </source>
</evidence>
<dbReference type="GeneID" id="47722476"/>
<reference evidence="1 2" key="1">
    <citation type="submission" date="2016-11" db="EMBL/GenBank/DDBJ databases">
        <authorList>
            <person name="Jaros S."/>
            <person name="Januszkiewicz K."/>
            <person name="Wedrychowicz H."/>
        </authorList>
    </citation>
    <scope>NUCLEOTIDE SEQUENCE [LARGE SCALE GENOMIC DNA]</scope>
    <source>
        <strain evidence="1">NCIMB 2154T</strain>
    </source>
</reference>
<name>A0A2H1E7M7_9FLAO</name>
<dbReference type="EMBL" id="LT634361">
    <property type="protein sequence ID" value="SFZ81021.1"/>
    <property type="molecule type" value="Genomic_DNA"/>
</dbReference>
<dbReference type="OrthoDB" id="6197429at2"/>
<keyword evidence="2" id="KW-1185">Reference proteome</keyword>
<dbReference type="Proteomes" id="UP000231564">
    <property type="component" value="Chromosome MARIT"/>
</dbReference>
<dbReference type="AlphaFoldDB" id="A0A2H1E7M7"/>
<accession>A0A2H1E7M7</accession>
<evidence type="ECO:0000313" key="1">
    <source>
        <dbReference type="EMBL" id="SFZ81021.1"/>
    </source>
</evidence>
<dbReference type="KEGG" id="tmar:MARIT_0910"/>
<protein>
    <submittedName>
        <fullName evidence="1">Uncharacterized protein</fullName>
    </submittedName>
</protein>
<sequence length="196" mass="23373">MTEKQQERIRLKIKKIKSELAADKKRWGGFYDDSRGLRYLPLGYYIKLKDYSGGKRYINWFYKNFPDDGGFPEFLFECTIVLFYSRKLKEANRKLFETFSSNTYIIDKFLGDKISQIEKYEGSNIAGIEYLNCFNYTNADEDLSEFTNWLNETYNSDLFKSAANEHIDLQRQLKVEHEYERRVGLGKKMRALVDRF</sequence>